<reference evidence="7 8" key="1">
    <citation type="journal article" date="2014" name="Int. J. Syst. Evol. Microbiol.">
        <title>Complete genome sequence of Corynebacterium casei LMG S-19264T (=DSM 44701T), isolated from a smear-ripened cheese.</title>
        <authorList>
            <consortium name="US DOE Joint Genome Institute (JGI-PGF)"/>
            <person name="Walter F."/>
            <person name="Albersmeier A."/>
            <person name="Kalinowski J."/>
            <person name="Ruckert C."/>
        </authorList>
    </citation>
    <scope>NUCLEOTIDE SEQUENCE [LARGE SCALE GENOMIC DNA]</scope>
    <source>
        <strain evidence="7 8">CGMCC 1.9161</strain>
    </source>
</reference>
<accession>A0A917V7V6</accession>
<proteinExistence type="inferred from homology"/>
<dbReference type="InterPro" id="IPR027417">
    <property type="entry name" value="P-loop_NTPase"/>
</dbReference>
<dbReference type="InterPro" id="IPR016898">
    <property type="entry name" value="Polyphosphate_phosphotransfera"/>
</dbReference>
<comment type="caution">
    <text evidence="7">The sequence shown here is derived from an EMBL/GenBank/DDBJ whole genome shotgun (WGS) entry which is preliminary data.</text>
</comment>
<dbReference type="EMBL" id="BMMF01000013">
    <property type="protein sequence ID" value="GGK48497.1"/>
    <property type="molecule type" value="Genomic_DNA"/>
</dbReference>
<comment type="similarity">
    <text evidence="1">Belongs to the polyphosphate kinase 2 (PPK2) family. Class I subfamily.</text>
</comment>
<organism evidence="7 8">
    <name type="scientific">Salinarimonas ramus</name>
    <dbReference type="NCBI Taxonomy" id="690164"/>
    <lineage>
        <taxon>Bacteria</taxon>
        <taxon>Pseudomonadati</taxon>
        <taxon>Pseudomonadota</taxon>
        <taxon>Alphaproteobacteria</taxon>
        <taxon>Hyphomicrobiales</taxon>
        <taxon>Salinarimonadaceae</taxon>
        <taxon>Salinarimonas</taxon>
    </lineage>
</organism>
<evidence type="ECO:0000256" key="3">
    <source>
        <dbReference type="ARBA" id="ARBA00022777"/>
    </source>
</evidence>
<evidence type="ECO:0000259" key="6">
    <source>
        <dbReference type="Pfam" id="PF03976"/>
    </source>
</evidence>
<keyword evidence="8" id="KW-1185">Reference proteome</keyword>
<keyword evidence="2" id="KW-0808">Transferase</keyword>
<keyword evidence="3" id="KW-0418">Kinase</keyword>
<evidence type="ECO:0000313" key="7">
    <source>
        <dbReference type="EMBL" id="GGK48497.1"/>
    </source>
</evidence>
<keyword evidence="4" id="KW-0066">ATP synthesis</keyword>
<dbReference type="GO" id="GO:0006754">
    <property type="term" value="P:ATP biosynthetic process"/>
    <property type="evidence" value="ECO:0007669"/>
    <property type="project" value="UniProtKB-KW"/>
</dbReference>
<comment type="catalytic activity">
    <reaction evidence="5">
        <text>[phosphate](n) + ATP = [phosphate](n+1) + ADP</text>
        <dbReference type="Rhea" id="RHEA:19573"/>
        <dbReference type="Rhea" id="RHEA-COMP:9859"/>
        <dbReference type="Rhea" id="RHEA-COMP:14280"/>
        <dbReference type="ChEBI" id="CHEBI:16838"/>
        <dbReference type="ChEBI" id="CHEBI:30616"/>
        <dbReference type="ChEBI" id="CHEBI:456216"/>
    </reaction>
    <physiologicalReaction direction="right-to-left" evidence="5">
        <dbReference type="Rhea" id="RHEA:19575"/>
    </physiologicalReaction>
</comment>
<evidence type="ECO:0000256" key="4">
    <source>
        <dbReference type="ARBA" id="ARBA00023310"/>
    </source>
</evidence>
<dbReference type="InterPro" id="IPR022488">
    <property type="entry name" value="PPK2-related"/>
</dbReference>
<gene>
    <name evidence="7" type="ORF">GCM10011322_39380</name>
</gene>
<feature type="domain" description="Polyphosphate kinase-2-related" evidence="6">
    <location>
        <begin position="24"/>
        <end position="245"/>
    </location>
</feature>
<evidence type="ECO:0000313" key="8">
    <source>
        <dbReference type="Proteomes" id="UP000600449"/>
    </source>
</evidence>
<protein>
    <recommendedName>
        <fullName evidence="6">Polyphosphate kinase-2-related domain-containing protein</fullName>
    </recommendedName>
</protein>
<evidence type="ECO:0000256" key="5">
    <source>
        <dbReference type="ARBA" id="ARBA00024500"/>
    </source>
</evidence>
<dbReference type="AlphaFoldDB" id="A0A917V7V6"/>
<dbReference type="PANTHER" id="PTHR34383">
    <property type="entry name" value="POLYPHOSPHATE:AMP PHOSPHOTRANSFERASE-RELATED"/>
    <property type="match status" value="1"/>
</dbReference>
<evidence type="ECO:0000256" key="2">
    <source>
        <dbReference type="ARBA" id="ARBA00022679"/>
    </source>
</evidence>
<sequence>MKLDANRLVAPEFSLSDVDLKERIEDDEYLAEEARLQTELKRIQQAYLHKGERALIVFEGWDAAGKGGTIRRMAAAMDPRGFKVWPIGAPSPAEQRHHYLHRFWTRLPGNGEIVIFDRSWYGRVLVERVEDFATQTEWQRAYEEIVAFERMLLDDGARIVKIFLHISPKEQRKRFVERLRDPLKRWKLSYEDLRNREKWPHYEAAVDDMVRRTSTVRAPWTVVSSEQKKSGRIKALQAIVEALSHDVDLSPRPLDLGLLAEAEAKLGIDPRDVVDT</sequence>
<dbReference type="GO" id="GO:0008976">
    <property type="term" value="F:polyphosphate kinase activity"/>
    <property type="evidence" value="ECO:0007669"/>
    <property type="project" value="InterPro"/>
</dbReference>
<dbReference type="PANTHER" id="PTHR34383:SF3">
    <property type="entry name" value="POLYPHOSPHATE:AMP PHOSPHOTRANSFERASE"/>
    <property type="match status" value="1"/>
</dbReference>
<dbReference type="PIRSF" id="PIRSF028756">
    <property type="entry name" value="PPK2_prd"/>
    <property type="match status" value="1"/>
</dbReference>
<dbReference type="Gene3D" id="3.40.50.300">
    <property type="entry name" value="P-loop containing nucleotide triphosphate hydrolases"/>
    <property type="match status" value="1"/>
</dbReference>
<dbReference type="SUPFAM" id="SSF52540">
    <property type="entry name" value="P-loop containing nucleoside triphosphate hydrolases"/>
    <property type="match status" value="1"/>
</dbReference>
<name>A0A917V7V6_9HYPH</name>
<evidence type="ECO:0000256" key="1">
    <source>
        <dbReference type="ARBA" id="ARBA00009924"/>
    </source>
</evidence>
<dbReference type="Pfam" id="PF03976">
    <property type="entry name" value="PPK2"/>
    <property type="match status" value="1"/>
</dbReference>
<dbReference type="RefSeq" id="WP_188914970.1">
    <property type="nucleotide sequence ID" value="NZ_BMMF01000013.1"/>
</dbReference>
<dbReference type="Proteomes" id="UP000600449">
    <property type="component" value="Unassembled WGS sequence"/>
</dbReference>